<keyword evidence="4" id="KW-1185">Reference proteome</keyword>
<dbReference type="GeneID" id="28799463"/>
<protein>
    <submittedName>
        <fullName evidence="3">Uncharacterized protein</fullName>
    </submittedName>
</protein>
<name>A0A142F1C1_9CAUD</name>
<feature type="region of interest" description="Disordered" evidence="2">
    <location>
        <begin position="120"/>
        <end position="168"/>
    </location>
</feature>
<dbReference type="EMBL" id="KU640380">
    <property type="protein sequence ID" value="AMQ66578.1"/>
    <property type="molecule type" value="Genomic_DNA"/>
</dbReference>
<sequence length="296" mass="34086">MRKRKIQASEETLNKVMEKLMQTIQEDVNKSQNRGMLETDISLSFLESVVKVKSIEEVIEREDQLNKHFQGLLMMYGFESMYDMYIYAQSINLVKSKDYSKLVPVKRTITRNGKEIEVTVYENPEEEGQGTESNEPDKDSKNRRRPRRKGRRHARELPSKVISSSSNVKPKDIAQIKQAEKGMKGDKPFKEGDNYHYLVIEDEDKNIVGIVGYLEEKEYLKMDFYRTDGTVSGVATKGFFELLKLANEKKKGVKVDDYPEARPVFSGSGLKKEGNIWIIDAEALDKIMNLNNPPSR</sequence>
<dbReference type="OrthoDB" id="7253at10239"/>
<evidence type="ECO:0000313" key="4">
    <source>
        <dbReference type="Proteomes" id="UP000201588"/>
    </source>
</evidence>
<evidence type="ECO:0000256" key="2">
    <source>
        <dbReference type="SAM" id="MobiDB-lite"/>
    </source>
</evidence>
<evidence type="ECO:0000313" key="3">
    <source>
        <dbReference type="EMBL" id="AMQ66578.1"/>
    </source>
</evidence>
<accession>A0A142F1C1</accession>
<organism evidence="3 4">
    <name type="scientific">Bacillus phage Shbh1</name>
    <dbReference type="NCBI Taxonomy" id="1796992"/>
    <lineage>
        <taxon>Viruses</taxon>
        <taxon>Duplodnaviria</taxon>
        <taxon>Heunggongvirae</taxon>
        <taxon>Uroviricota</taxon>
        <taxon>Caudoviricetes</taxon>
        <taxon>Herelleviridae</taxon>
        <taxon>Bastillevirinae</taxon>
        <taxon>Shalavirus</taxon>
        <taxon>Shalavirus Shbh1</taxon>
    </lineage>
</organism>
<proteinExistence type="predicted"/>
<reference evidence="3 4" key="1">
    <citation type="submission" date="2016-01" db="EMBL/GenBank/DDBJ databases">
        <title>Isolation and characterization of bacteriophages from East Africa Rift Valley soda lakes.</title>
        <authorList>
            <person name="van Zyl L.J."/>
            <person name="Nemavhulani S."/>
            <person name="Cowan D.A."/>
            <person name="Trindade M.I."/>
        </authorList>
    </citation>
    <scope>NUCLEOTIDE SEQUENCE [LARGE SCALE GENOMIC DNA]</scope>
</reference>
<dbReference type="RefSeq" id="YP_009275268.1">
    <property type="nucleotide sequence ID" value="NC_030925.1"/>
</dbReference>
<feature type="coiled-coil region" evidence="1">
    <location>
        <begin position="6"/>
        <end position="34"/>
    </location>
</feature>
<evidence type="ECO:0000256" key="1">
    <source>
        <dbReference type="SAM" id="Coils"/>
    </source>
</evidence>
<keyword evidence="1" id="KW-0175">Coiled coil</keyword>
<dbReference type="Proteomes" id="UP000201588">
    <property type="component" value="Segment"/>
</dbReference>
<dbReference type="KEGG" id="vg:28799463"/>
<feature type="compositionally biased region" description="Basic residues" evidence="2">
    <location>
        <begin position="141"/>
        <end position="154"/>
    </location>
</feature>